<evidence type="ECO:0000256" key="5">
    <source>
        <dbReference type="SAM" id="Phobius"/>
    </source>
</evidence>
<dbReference type="Pfam" id="PF25172">
    <property type="entry name" value="Beta-prop_WDR3_2nd"/>
    <property type="match status" value="1"/>
</dbReference>
<feature type="transmembrane region" description="Helical" evidence="5">
    <location>
        <begin position="996"/>
        <end position="1019"/>
    </location>
</feature>
<keyword evidence="5" id="KW-0812">Transmembrane</keyword>
<protein>
    <submittedName>
        <fullName evidence="6">WD repeat-containing protein 3</fullName>
    </submittedName>
</protein>
<dbReference type="PANTHER" id="PTHR19853">
    <property type="entry name" value="WD REPEAT CONTAINING PROTEIN 3 WDR3"/>
    <property type="match status" value="1"/>
</dbReference>
<dbReference type="PANTHER" id="PTHR19853:SF0">
    <property type="entry name" value="WD REPEAT-CONTAINING PROTEIN 3"/>
    <property type="match status" value="1"/>
</dbReference>
<feature type="transmembrane region" description="Helical" evidence="5">
    <location>
        <begin position="1066"/>
        <end position="1084"/>
    </location>
</feature>
<dbReference type="InterPro" id="IPR001680">
    <property type="entry name" value="WD40_rpt"/>
</dbReference>
<evidence type="ECO:0000313" key="7">
    <source>
        <dbReference type="Proteomes" id="UP001642464"/>
    </source>
</evidence>
<dbReference type="EMBL" id="CAXAMM010008936">
    <property type="protein sequence ID" value="CAK9018930.1"/>
    <property type="molecule type" value="Genomic_DNA"/>
</dbReference>
<dbReference type="SUPFAM" id="SSF50978">
    <property type="entry name" value="WD40 repeat-like"/>
    <property type="match status" value="1"/>
</dbReference>
<feature type="region of interest" description="Disordered" evidence="4">
    <location>
        <begin position="325"/>
        <end position="350"/>
    </location>
</feature>
<dbReference type="SMART" id="SM00320">
    <property type="entry name" value="WD40"/>
    <property type="match status" value="5"/>
</dbReference>
<feature type="transmembrane region" description="Helical" evidence="5">
    <location>
        <begin position="1031"/>
        <end position="1054"/>
    </location>
</feature>
<evidence type="ECO:0000256" key="2">
    <source>
        <dbReference type="ARBA" id="ARBA00022737"/>
    </source>
</evidence>
<keyword evidence="5" id="KW-1133">Transmembrane helix</keyword>
<evidence type="ECO:0000256" key="3">
    <source>
        <dbReference type="PROSITE-ProRule" id="PRU00221"/>
    </source>
</evidence>
<dbReference type="Pfam" id="PF00400">
    <property type="entry name" value="WD40"/>
    <property type="match status" value="1"/>
</dbReference>
<feature type="repeat" description="WD" evidence="3">
    <location>
        <begin position="272"/>
        <end position="313"/>
    </location>
</feature>
<feature type="repeat" description="WD" evidence="3">
    <location>
        <begin position="68"/>
        <end position="102"/>
    </location>
</feature>
<dbReference type="InterPro" id="IPR036322">
    <property type="entry name" value="WD40_repeat_dom_sf"/>
</dbReference>
<dbReference type="CDD" id="cd00200">
    <property type="entry name" value="WD40"/>
    <property type="match status" value="1"/>
</dbReference>
<organism evidence="6 7">
    <name type="scientific">Durusdinium trenchii</name>
    <dbReference type="NCBI Taxonomy" id="1381693"/>
    <lineage>
        <taxon>Eukaryota</taxon>
        <taxon>Sar</taxon>
        <taxon>Alveolata</taxon>
        <taxon>Dinophyceae</taxon>
        <taxon>Suessiales</taxon>
        <taxon>Symbiodiniaceae</taxon>
        <taxon>Durusdinium</taxon>
    </lineage>
</organism>
<dbReference type="PROSITE" id="PS50294">
    <property type="entry name" value="WD_REPEATS_REGION"/>
    <property type="match status" value="2"/>
</dbReference>
<feature type="repeat" description="WD" evidence="3">
    <location>
        <begin position="170"/>
        <end position="211"/>
    </location>
</feature>
<accession>A0ABP0JWS7</accession>
<evidence type="ECO:0000313" key="6">
    <source>
        <dbReference type="EMBL" id="CAK9018930.1"/>
    </source>
</evidence>
<proteinExistence type="predicted"/>
<evidence type="ECO:0000256" key="4">
    <source>
        <dbReference type="SAM" id="MobiDB-lite"/>
    </source>
</evidence>
<gene>
    <name evidence="6" type="ORF">SCF082_LOCUS14298</name>
</gene>
<dbReference type="Gene3D" id="2.130.10.10">
    <property type="entry name" value="YVTN repeat-like/Quinoprotein amine dehydrogenase"/>
    <property type="match status" value="2"/>
</dbReference>
<dbReference type="InterPro" id="IPR015943">
    <property type="entry name" value="WD40/YVTN_repeat-like_dom_sf"/>
</dbReference>
<dbReference type="Proteomes" id="UP001642464">
    <property type="component" value="Unassembled WGS sequence"/>
</dbReference>
<sequence length="1122" mass="123436">MDDSMFMSLSSESVKIWSASTGRCVRTLPSGYGLCGFFLAGNEHVLIGTKEGSLELYDIQIGELSESLEAHSGAVYGLALRPDQKGCASGSADRTLRFFDFEFTKGSQKSVKITEQAERSTELPDEILAVAYSANSDADGMGRGKYVNVALLNHTVVVLFEDSLKFYLSLYGHRLPVMALDVSDDSQMIASGSADKNVRLWSCQFGNCLKSLKAHSESVMQVRFLPGTHYLATAGRDHMLLGVEQRRAGQDRPADLRLKLWDCDSYELITSLQGHACEILAMALSQDAAFIVTAGNDKQIRMWKRTQEQLFLSEERAKELEDQFEQEVEREDLPGAATAPRPSRRTVESVRTTERLMAALGDGKGCALQSLVTRRSQKRGSGAENSKRPQLLLRKGRQVRLLVDADSASPDHIKQAIVLLQENFKSEVVTQIFAGTERKSKNLRQLLGESDVSLVAVPRLSQHQLGEAIDEAIVSQMHSLAKLEEVTCIAVMTSDKGFAATMKQVASETLQFVAPVPSKYPLLVEFYEAEGIPVFQLQDDIPSTKVRAILHIDGSGSVQFADAYNHLSAERAKIVSKNLYDFFRSRDQNRSHADFFLVPSIAKLWFANGLGPLVVYPTSFALDSLHDAIRVHADGRWNLDTEELAFFLPTTQHAKSTAQYGTRTAAGIYKGGGPFMLRDSEDLPILALRKLGYLDDELNSDLNEALHYFINTTRNKKTLRKLQVTVDSDDASSNIISKLRRAFLSNFGIGEWQICRAGGQEVLNVLKSEELLPNVEADLAKDEIFFAMKAYTRIHQLEEMRTYNCLEVLDEAKEAEEQLAAEGIDEAAIEVGQGARHPCARAIAYINTLNASNIYEVLLALPFAHALQLLKVILRFLEAVASLPGGEGAQALSAAATLQTPCQAALIAAYVHHSLAATSSCRPILMRLKSQMQLLLQAEKDRIGLTMAGLSHLQSLMKRSGLPTEPQEMRKGVSEMFINLLLPILPTISVETLPKLAWLAAANLVYVSFGLIIGSLSVWVTRPGTASLRKILTATPAIGHANSIPFMLVGLIVSQDPVFDNDVNTAQGYVGLYLIMHSITLWGVGMNVISKEKEDEPAVDENLPAAVEGSFEELNELKQGYA</sequence>
<evidence type="ECO:0000256" key="1">
    <source>
        <dbReference type="ARBA" id="ARBA00022574"/>
    </source>
</evidence>
<keyword evidence="7" id="KW-1185">Reference proteome</keyword>
<reference evidence="6 7" key="1">
    <citation type="submission" date="2024-02" db="EMBL/GenBank/DDBJ databases">
        <authorList>
            <person name="Chen Y."/>
            <person name="Shah S."/>
            <person name="Dougan E. K."/>
            <person name="Thang M."/>
            <person name="Chan C."/>
        </authorList>
    </citation>
    <scope>NUCLEOTIDE SEQUENCE [LARGE SCALE GENOMIC DNA]</scope>
</reference>
<keyword evidence="2" id="KW-0677">Repeat</keyword>
<dbReference type="PROSITE" id="PS50082">
    <property type="entry name" value="WD_REPEATS_2"/>
    <property type="match status" value="3"/>
</dbReference>
<keyword evidence="1 3" id="KW-0853">WD repeat</keyword>
<comment type="caution">
    <text evidence="6">The sequence shown here is derived from an EMBL/GenBank/DDBJ whole genome shotgun (WGS) entry which is preliminary data.</text>
</comment>
<dbReference type="InterPro" id="IPR051570">
    <property type="entry name" value="TBC1_cilium_biogenesis"/>
</dbReference>
<name>A0ABP0JWS7_9DINO</name>
<keyword evidence="5" id="KW-0472">Membrane</keyword>